<accession>A0A1A9ATI4</accession>
<proteinExistence type="predicted"/>
<name>A0A1A9ATI4_PLAOA</name>
<organism evidence="2 3">
    <name type="scientific">Plasmodium ovale wallikeri</name>
    <dbReference type="NCBI Taxonomy" id="864142"/>
    <lineage>
        <taxon>Eukaryota</taxon>
        <taxon>Sar</taxon>
        <taxon>Alveolata</taxon>
        <taxon>Apicomplexa</taxon>
        <taxon>Aconoidasida</taxon>
        <taxon>Haemosporida</taxon>
        <taxon>Plasmodiidae</taxon>
        <taxon>Plasmodium</taxon>
        <taxon>Plasmodium (Plasmodium)</taxon>
    </lineage>
</organism>
<dbReference type="Proteomes" id="UP000078550">
    <property type="component" value="Unassembled WGS sequence"/>
</dbReference>
<gene>
    <name evidence="1" type="ORF">POVWA1_019120</name>
    <name evidence="2" type="ORF">POVWA2_097050</name>
</gene>
<evidence type="ECO:0000313" key="3">
    <source>
        <dbReference type="Proteomes" id="UP000078550"/>
    </source>
</evidence>
<reference evidence="3" key="1">
    <citation type="submission" date="2016-05" db="EMBL/GenBank/DDBJ databases">
        <authorList>
            <person name="Naeem Raeece"/>
        </authorList>
    </citation>
    <scope>NUCLEOTIDE SEQUENCE [LARGE SCALE GENOMIC DNA]</scope>
</reference>
<evidence type="ECO:0000313" key="1">
    <source>
        <dbReference type="EMBL" id="SBT33842.1"/>
    </source>
</evidence>
<keyword evidence="4" id="KW-1185">Reference proteome</keyword>
<evidence type="ECO:0000313" key="2">
    <source>
        <dbReference type="EMBL" id="SBT59478.1"/>
    </source>
</evidence>
<protein>
    <submittedName>
        <fullName evidence="2">Uncharacterized protein</fullName>
    </submittedName>
</protein>
<evidence type="ECO:0000313" key="4">
    <source>
        <dbReference type="Proteomes" id="UP000078555"/>
    </source>
</evidence>
<dbReference type="EMBL" id="FLRE01003465">
    <property type="protein sequence ID" value="SBT59478.1"/>
    <property type="molecule type" value="Genomic_DNA"/>
</dbReference>
<sequence>MYTYKSRKVGDKSTCACSQTPAWRRGSAVCTSQVVVPCVKLKKRANGVASCMVKREKNSRAREIYK</sequence>
<dbReference type="Proteomes" id="UP000078555">
    <property type="component" value="Unassembled WGS sequence"/>
</dbReference>
<dbReference type="EMBL" id="FLRD01000060">
    <property type="protein sequence ID" value="SBT33842.1"/>
    <property type="molecule type" value="Genomic_DNA"/>
</dbReference>
<dbReference type="AlphaFoldDB" id="A0A1A9ATI4"/>
<reference evidence="4" key="3">
    <citation type="submission" date="2016-05" db="EMBL/GenBank/DDBJ databases">
        <authorList>
            <person name="Naeem R."/>
        </authorList>
    </citation>
    <scope>NUCLEOTIDE SEQUENCE [LARGE SCALE GENOMIC DNA]</scope>
</reference>
<reference evidence="2" key="2">
    <citation type="submission" date="2016-05" db="EMBL/GenBank/DDBJ databases">
        <authorList>
            <person name="Lavstsen T."/>
            <person name="Jespersen J.S."/>
        </authorList>
    </citation>
    <scope>NUCLEOTIDE SEQUENCE [LARGE SCALE GENOMIC DNA]</scope>
</reference>